<dbReference type="InterPro" id="IPR029058">
    <property type="entry name" value="AB_hydrolase_fold"/>
</dbReference>
<evidence type="ECO:0000313" key="2">
    <source>
        <dbReference type="EMBL" id="SEA20837.1"/>
    </source>
</evidence>
<dbReference type="EMBL" id="FNQY01000010">
    <property type="protein sequence ID" value="SEA20837.1"/>
    <property type="molecule type" value="Genomic_DNA"/>
</dbReference>
<dbReference type="Proteomes" id="UP000199041">
    <property type="component" value="Unassembled WGS sequence"/>
</dbReference>
<dbReference type="RefSeq" id="WP_091397701.1">
    <property type="nucleotide sequence ID" value="NZ_FNQY01000010.1"/>
</dbReference>
<feature type="domain" description="AB hydrolase-1" evidence="1">
    <location>
        <begin position="31"/>
        <end position="206"/>
    </location>
</feature>
<dbReference type="InterPro" id="IPR000073">
    <property type="entry name" value="AB_hydrolase_1"/>
</dbReference>
<gene>
    <name evidence="2" type="ORF">SAMN05192529_110126</name>
</gene>
<proteinExistence type="predicted"/>
<dbReference type="SUPFAM" id="SSF53474">
    <property type="entry name" value="alpha/beta-Hydrolases"/>
    <property type="match status" value="1"/>
</dbReference>
<organism evidence="2 3">
    <name type="scientific">Arachidicoccus rhizosphaerae</name>
    <dbReference type="NCBI Taxonomy" id="551991"/>
    <lineage>
        <taxon>Bacteria</taxon>
        <taxon>Pseudomonadati</taxon>
        <taxon>Bacteroidota</taxon>
        <taxon>Chitinophagia</taxon>
        <taxon>Chitinophagales</taxon>
        <taxon>Chitinophagaceae</taxon>
        <taxon>Arachidicoccus</taxon>
    </lineage>
</organism>
<dbReference type="Gene3D" id="3.40.50.1820">
    <property type="entry name" value="alpha/beta hydrolase"/>
    <property type="match status" value="1"/>
</dbReference>
<dbReference type="OrthoDB" id="659408at2"/>
<name>A0A1H3ZAY8_9BACT</name>
<sequence>MHAYFISGLGADQQMFCRTQLPAGYTICHLPWLRPERTEDFASYARRLAAGIDQSTPFILVGLSLGGMMAIEMNHFLKPTYTILISSVTNKRALPFWFKLASITGIYKIVPDYFYHHRNFITAWLLGAQSKEDKALLSKVMLEADPVFVKWAIPRILSWDNHFIPEKLKHIHGTKDVILPYRPNKRTLPVQDGTHFMVFNRAAAVNKLLAAILANTAGPYSR</sequence>
<accession>A0A1H3ZAY8</accession>
<evidence type="ECO:0000259" key="1">
    <source>
        <dbReference type="Pfam" id="PF12697"/>
    </source>
</evidence>
<reference evidence="2 3" key="1">
    <citation type="submission" date="2016-10" db="EMBL/GenBank/DDBJ databases">
        <authorList>
            <person name="de Groot N.N."/>
        </authorList>
    </citation>
    <scope>NUCLEOTIDE SEQUENCE [LARGE SCALE GENOMIC DNA]</scope>
    <source>
        <strain evidence="2 3">Vu-144</strain>
    </source>
</reference>
<dbReference type="Pfam" id="PF12697">
    <property type="entry name" value="Abhydrolase_6"/>
    <property type="match status" value="1"/>
</dbReference>
<protein>
    <recommendedName>
        <fullName evidence="1">AB hydrolase-1 domain-containing protein</fullName>
    </recommendedName>
</protein>
<dbReference type="AlphaFoldDB" id="A0A1H3ZAY8"/>
<evidence type="ECO:0000313" key="3">
    <source>
        <dbReference type="Proteomes" id="UP000199041"/>
    </source>
</evidence>
<keyword evidence="3" id="KW-1185">Reference proteome</keyword>
<dbReference type="STRING" id="551991.SAMN05192529_110126"/>